<evidence type="ECO:0000256" key="6">
    <source>
        <dbReference type="PROSITE-ProRule" id="PRU00277"/>
    </source>
</evidence>
<keyword evidence="4 6" id="KW-0697">Rotamase</keyword>
<dbReference type="Proteomes" id="UP000439123">
    <property type="component" value="Unassembled WGS sequence"/>
</dbReference>
<reference evidence="9 13" key="1">
    <citation type="journal article" date="2016" name="J. Clin. Microbiol.">
        <title>Detection and Whole-Genome Sequencing of Carbapenemase-Producing Aeromonas hydrophila Isolates from Routine Perirectal Surveillance Culture.</title>
        <authorList>
            <person name="Hughes H.Y."/>
            <person name="Conlan S.P."/>
            <person name="Lau A.F."/>
            <person name="Dekker J.P."/>
            <person name="Michelin A.V."/>
            <person name="Youn J.H."/>
            <person name="Henderson D.K."/>
            <person name="Frank K.M."/>
            <person name="Segre J.A."/>
            <person name="Palmore T.N."/>
        </authorList>
    </citation>
    <scope>NUCLEOTIDE SEQUENCE [LARGE SCALE GENOMIC DNA]</scope>
    <source>
        <strain evidence="9 13">AVNIH1</strain>
    </source>
</reference>
<reference evidence="10 14" key="2">
    <citation type="submission" date="2018-09" db="EMBL/GenBank/DDBJ databases">
        <title>Genome sequencing of Aeromonas veronii MS-17-88.</title>
        <authorList>
            <person name="Tekedar H.C."/>
            <person name="Arick M.A."/>
            <person name="Hsu C.-Y."/>
            <person name="Thrash A."/>
            <person name="Karsi A."/>
            <person name="Lawrence M.L."/>
            <person name="Abdelhamed H."/>
        </authorList>
    </citation>
    <scope>NUCLEOTIDE SEQUENCE [LARGE SCALE GENOMIC DNA]</scope>
    <source>
        <strain evidence="10 14">MS 17-88</strain>
    </source>
</reference>
<evidence type="ECO:0000313" key="10">
    <source>
        <dbReference type="EMBL" id="RKJ89782.1"/>
    </source>
</evidence>
<evidence type="ECO:0000313" key="16">
    <source>
        <dbReference type="Proteomes" id="UP000439123"/>
    </source>
</evidence>
<reference evidence="12 16" key="4">
    <citation type="submission" date="2019-10" db="EMBL/GenBank/DDBJ databases">
        <authorList>
            <person name="Karimi E."/>
        </authorList>
    </citation>
    <scope>NUCLEOTIDE SEQUENCE [LARGE SCALE GENOMIC DNA]</scope>
    <source>
        <strain evidence="12">Aeromonas sp. 8C</strain>
    </source>
</reference>
<dbReference type="AlphaFoldDB" id="A0A0T6TCF4"/>
<evidence type="ECO:0000256" key="1">
    <source>
        <dbReference type="ARBA" id="ARBA00000971"/>
    </source>
</evidence>
<evidence type="ECO:0000313" key="11">
    <source>
        <dbReference type="EMBL" id="THJ46702.1"/>
    </source>
</evidence>
<dbReference type="EC" id="5.2.1.8" evidence="7"/>
<evidence type="ECO:0000256" key="7">
    <source>
        <dbReference type="RuleBase" id="RU003915"/>
    </source>
</evidence>
<dbReference type="Proteomes" id="UP000309618">
    <property type="component" value="Unassembled WGS sequence"/>
</dbReference>
<feature type="domain" description="PPIase FKBP-type" evidence="8">
    <location>
        <begin position="71"/>
        <end position="156"/>
    </location>
</feature>
<accession>A0A318DMA6</accession>
<keyword evidence="5 6" id="KW-0413">Isomerase</keyword>
<dbReference type="STRING" id="654.AMS64_17100"/>
<evidence type="ECO:0000313" key="14">
    <source>
        <dbReference type="Proteomes" id="UP000281725"/>
    </source>
</evidence>
<dbReference type="Pfam" id="PF01346">
    <property type="entry name" value="FKBP_N"/>
    <property type="match status" value="1"/>
</dbReference>
<protein>
    <recommendedName>
        <fullName evidence="7">Peptidyl-prolyl cis-trans isomerase</fullName>
        <ecNumber evidence="7">5.2.1.8</ecNumber>
    </recommendedName>
</protein>
<dbReference type="PANTHER" id="PTHR43811">
    <property type="entry name" value="FKBP-TYPE PEPTIDYL-PROLYL CIS-TRANS ISOMERASE FKPA"/>
    <property type="match status" value="1"/>
</dbReference>
<dbReference type="InterPro" id="IPR001179">
    <property type="entry name" value="PPIase_FKBP_dom"/>
</dbReference>
<sequence length="156" mass="16768">MKFILIALLIAGVAYYFYSSSNNKKLAADNVRIGAEFLASNKEKPLVTTTASGLQYEVLTPGTGTVHPTATSKVKVHYEGKLLDGTVFDSSVARGEPIEFGLNQVIAGWTEGVQLMVEGEKTRFYIPANLAYGDRAAGKIPPGSVLIFDVELLGIQ</sequence>
<evidence type="ECO:0000313" key="12">
    <source>
        <dbReference type="EMBL" id="VXA82047.1"/>
    </source>
</evidence>
<dbReference type="GO" id="GO:0003755">
    <property type="term" value="F:peptidyl-prolyl cis-trans isomerase activity"/>
    <property type="evidence" value="ECO:0007669"/>
    <property type="project" value="UniProtKB-UniRule"/>
</dbReference>
<dbReference type="Pfam" id="PF00254">
    <property type="entry name" value="FKBP_C"/>
    <property type="match status" value="1"/>
</dbReference>
<dbReference type="EMBL" id="SSUX01000003">
    <property type="protein sequence ID" value="THJ46702.1"/>
    <property type="molecule type" value="Genomic_DNA"/>
</dbReference>
<evidence type="ECO:0000256" key="3">
    <source>
        <dbReference type="ARBA" id="ARBA00022729"/>
    </source>
</evidence>
<dbReference type="GO" id="GO:0006457">
    <property type="term" value="P:protein folding"/>
    <property type="evidence" value="ECO:0007669"/>
    <property type="project" value="InterPro"/>
</dbReference>
<dbReference type="PANTHER" id="PTHR43811:SF57">
    <property type="entry name" value="FKBP-TYPE PEPTIDYL-PROLYL CIS-TRANS ISOMERASE FKPA-RELATED"/>
    <property type="match status" value="1"/>
</dbReference>
<dbReference type="EMBL" id="CP014774">
    <property type="protein sequence ID" value="ANB52303.1"/>
    <property type="molecule type" value="Genomic_DNA"/>
</dbReference>
<evidence type="ECO:0000256" key="2">
    <source>
        <dbReference type="ARBA" id="ARBA00006577"/>
    </source>
</evidence>
<dbReference type="EMBL" id="RAWX01000002">
    <property type="protein sequence ID" value="RKJ89782.1"/>
    <property type="molecule type" value="Genomic_DNA"/>
</dbReference>
<gene>
    <name evidence="12" type="ORF">AERO8C_120483</name>
    <name evidence="10" type="ORF">D6R50_11130</name>
    <name evidence="11" type="ORF">E8Q35_06920</name>
    <name evidence="9" type="ORF">WM43_06335</name>
</gene>
<evidence type="ECO:0000259" key="8">
    <source>
        <dbReference type="PROSITE" id="PS50059"/>
    </source>
</evidence>
<evidence type="ECO:0000256" key="4">
    <source>
        <dbReference type="ARBA" id="ARBA00023110"/>
    </source>
</evidence>
<evidence type="ECO:0000256" key="5">
    <source>
        <dbReference type="ARBA" id="ARBA00023235"/>
    </source>
</evidence>
<proteinExistence type="inferred from homology"/>
<dbReference type="Proteomes" id="UP000281725">
    <property type="component" value="Unassembled WGS sequence"/>
</dbReference>
<dbReference type="Gene3D" id="3.10.50.40">
    <property type="match status" value="1"/>
</dbReference>
<accession>A0A0T6TCF4</accession>
<name>A0A0T6TCF4_AERVE</name>
<dbReference type="EMBL" id="CABWLC010000004">
    <property type="protein sequence ID" value="VXA82047.1"/>
    <property type="molecule type" value="Genomic_DNA"/>
</dbReference>
<dbReference type="FunFam" id="3.10.50.40:FF:000045">
    <property type="entry name" value="Peptidyl-prolyl cis-trans isomerase"/>
    <property type="match status" value="1"/>
</dbReference>
<reference evidence="11 15" key="3">
    <citation type="submission" date="2019-04" db="EMBL/GenBank/DDBJ databases">
        <title>Comparative genomics of Aeromonas veronii strains pathogenic to fish.</title>
        <authorList>
            <person name="Cascarano M.C."/>
            <person name="Smyrli M."/>
            <person name="Katharios P."/>
        </authorList>
    </citation>
    <scope>NUCLEOTIDE SEQUENCE [LARGE SCALE GENOMIC DNA]</scope>
    <source>
        <strain evidence="11 15">XU1</strain>
    </source>
</reference>
<dbReference type="GeneID" id="60847158"/>
<dbReference type="SUPFAM" id="SSF54534">
    <property type="entry name" value="FKBP-like"/>
    <property type="match status" value="1"/>
</dbReference>
<comment type="similarity">
    <text evidence="2 7">Belongs to the FKBP-type PPIase family.</text>
</comment>
<organism evidence="12 16">
    <name type="scientific">Aeromonas veronii</name>
    <dbReference type="NCBI Taxonomy" id="654"/>
    <lineage>
        <taxon>Bacteria</taxon>
        <taxon>Pseudomonadati</taxon>
        <taxon>Pseudomonadota</taxon>
        <taxon>Gammaproteobacteria</taxon>
        <taxon>Aeromonadales</taxon>
        <taxon>Aeromonadaceae</taxon>
        <taxon>Aeromonas</taxon>
    </lineage>
</organism>
<dbReference type="PROSITE" id="PS50059">
    <property type="entry name" value="FKBP_PPIASE"/>
    <property type="match status" value="1"/>
</dbReference>
<comment type="catalytic activity">
    <reaction evidence="1 6 7">
        <text>[protein]-peptidylproline (omega=180) = [protein]-peptidylproline (omega=0)</text>
        <dbReference type="Rhea" id="RHEA:16237"/>
        <dbReference type="Rhea" id="RHEA-COMP:10747"/>
        <dbReference type="Rhea" id="RHEA-COMP:10748"/>
        <dbReference type="ChEBI" id="CHEBI:83833"/>
        <dbReference type="ChEBI" id="CHEBI:83834"/>
        <dbReference type="EC" id="5.2.1.8"/>
    </reaction>
</comment>
<evidence type="ECO:0000313" key="9">
    <source>
        <dbReference type="EMBL" id="ANB52303.1"/>
    </source>
</evidence>
<evidence type="ECO:0000313" key="15">
    <source>
        <dbReference type="Proteomes" id="UP000309618"/>
    </source>
</evidence>
<dbReference type="InterPro" id="IPR046357">
    <property type="entry name" value="PPIase_dom_sf"/>
</dbReference>
<accession>A0A653KTH7</accession>
<keyword evidence="3" id="KW-0732">Signal</keyword>
<dbReference type="Proteomes" id="UP000076809">
    <property type="component" value="Chromosome"/>
</dbReference>
<dbReference type="RefSeq" id="WP_005347462.1">
    <property type="nucleotide sequence ID" value="NZ_AP027933.1"/>
</dbReference>
<dbReference type="InterPro" id="IPR000774">
    <property type="entry name" value="PPIase_FKBP_N"/>
</dbReference>
<dbReference type="OMA" id="FTSMNNQ"/>
<evidence type="ECO:0000313" key="13">
    <source>
        <dbReference type="Proteomes" id="UP000076809"/>
    </source>
</evidence>